<keyword evidence="3 8" id="KW-1134">Transmembrane beta strand</keyword>
<accession>A0ABS9SN70</accession>
<evidence type="ECO:0000256" key="4">
    <source>
        <dbReference type="ARBA" id="ARBA00022692"/>
    </source>
</evidence>
<evidence type="ECO:0000313" key="10">
    <source>
        <dbReference type="EMBL" id="MCH5599726.1"/>
    </source>
</evidence>
<keyword evidence="4 8" id="KW-0812">Transmembrane</keyword>
<dbReference type="NCBIfam" id="TIGR04056">
    <property type="entry name" value="OMP_RagA_SusC"/>
    <property type="match status" value="1"/>
</dbReference>
<evidence type="ECO:0000256" key="1">
    <source>
        <dbReference type="ARBA" id="ARBA00004571"/>
    </source>
</evidence>
<gene>
    <name evidence="10" type="ORF">MKP09_18305</name>
</gene>
<name>A0ABS9SN70_9BACT</name>
<keyword evidence="7 8" id="KW-0998">Cell outer membrane</keyword>
<evidence type="ECO:0000256" key="5">
    <source>
        <dbReference type="ARBA" id="ARBA00023077"/>
    </source>
</evidence>
<sequence length="673" mass="74173">MQYSHIRGYGFATNPNVAGSYQGEGSPIGWAYRIQTIIPVYDIMGNFGGSRGSGLGNADNPLAVLYRAKDNVNTDNQFFGSAFADLNVVKGLNLKTVYGVRYDNYTSINIGYPNPERSEGSYDNNPLNEAQGYATEWTWTNTLTYKNKFNDKHDLTLLAGTEAVESQGRVVSGTGNNFFIFGDINYYYLSAASKGLSSSSNGYVSSLFSVFARADYNFYDKYLLSATIRRDGSSNFGPNNRYGNFPAASAAWRVSNENFLKGVSWINDLKLRAGYGSTGNQTIPSFQFLKRYQSAINSSSYPIDGTSAASGIWTSNYDNPDVKWEQLKSWNLGLDFAVASNKIDGSFDWYSRKTTDMLYPVPLPAQGVGGGASPYVNIGSMSNKGLELTLNYHHNSTAGKEAFKFDIGGNISRNVNLVTELAPTVKQQLYGGIRSLQTSIIVPNQPFGAFYGYKITGIYQNAEDIDNRPSYADARIGGPVYADISGPDGTPDGVIDANDRTVIGSPHPEFIYSLSFNTSYRNFDLSMFFNGSQGNDIFDVTRYYTDFSAFDGAVSTRMLDAWSPTNTESMTPSPYRNRPALELQANSYYVQDGSYFRMKLLQIGYSLPVANIFKDRIKNLRIYASGSNLFTVTKYSGLDPEVTQFSSDFTAPGVDLGVYPSSRQFIIGLNATF</sequence>
<dbReference type="InterPro" id="IPR036942">
    <property type="entry name" value="Beta-barrel_TonB_sf"/>
</dbReference>
<dbReference type="RefSeq" id="WP_240831759.1">
    <property type="nucleotide sequence ID" value="NZ_JAKWBL010000004.1"/>
</dbReference>
<keyword evidence="11" id="KW-1185">Reference proteome</keyword>
<reference evidence="10 11" key="1">
    <citation type="submission" date="2022-02" db="EMBL/GenBank/DDBJ databases">
        <authorList>
            <person name="Min J."/>
        </authorList>
    </citation>
    <scope>NUCLEOTIDE SEQUENCE [LARGE SCALE GENOMIC DNA]</scope>
    <source>
        <strain evidence="10 11">GR10-1</strain>
    </source>
</reference>
<comment type="similarity">
    <text evidence="8">Belongs to the TonB-dependent receptor family.</text>
</comment>
<dbReference type="InterPro" id="IPR000531">
    <property type="entry name" value="Beta-barrel_TonB"/>
</dbReference>
<dbReference type="Pfam" id="PF00593">
    <property type="entry name" value="TonB_dep_Rec_b-barrel"/>
    <property type="match status" value="1"/>
</dbReference>
<keyword evidence="5" id="KW-0798">TonB box</keyword>
<dbReference type="Proteomes" id="UP001202248">
    <property type="component" value="Unassembled WGS sequence"/>
</dbReference>
<evidence type="ECO:0000259" key="9">
    <source>
        <dbReference type="Pfam" id="PF00593"/>
    </source>
</evidence>
<organism evidence="10 11">
    <name type="scientific">Niabella ginsengisoli</name>
    <dbReference type="NCBI Taxonomy" id="522298"/>
    <lineage>
        <taxon>Bacteria</taxon>
        <taxon>Pseudomonadati</taxon>
        <taxon>Bacteroidota</taxon>
        <taxon>Chitinophagia</taxon>
        <taxon>Chitinophagales</taxon>
        <taxon>Chitinophagaceae</taxon>
        <taxon>Niabella</taxon>
    </lineage>
</organism>
<evidence type="ECO:0000313" key="11">
    <source>
        <dbReference type="Proteomes" id="UP001202248"/>
    </source>
</evidence>
<dbReference type="InterPro" id="IPR039426">
    <property type="entry name" value="TonB-dep_rcpt-like"/>
</dbReference>
<evidence type="ECO:0000256" key="6">
    <source>
        <dbReference type="ARBA" id="ARBA00023136"/>
    </source>
</evidence>
<comment type="caution">
    <text evidence="10">The sequence shown here is derived from an EMBL/GenBank/DDBJ whole genome shotgun (WGS) entry which is preliminary data.</text>
</comment>
<keyword evidence="6 8" id="KW-0472">Membrane</keyword>
<comment type="subcellular location">
    <subcellularLocation>
        <location evidence="1 8">Cell outer membrane</location>
        <topology evidence="1 8">Multi-pass membrane protein</topology>
    </subcellularLocation>
</comment>
<protein>
    <submittedName>
        <fullName evidence="10">SusC/RagA family TonB-linked outer membrane protein</fullName>
    </submittedName>
</protein>
<dbReference type="SUPFAM" id="SSF56935">
    <property type="entry name" value="Porins"/>
    <property type="match status" value="1"/>
</dbReference>
<evidence type="ECO:0000256" key="8">
    <source>
        <dbReference type="PROSITE-ProRule" id="PRU01360"/>
    </source>
</evidence>
<keyword evidence="2 8" id="KW-0813">Transport</keyword>
<evidence type="ECO:0000256" key="3">
    <source>
        <dbReference type="ARBA" id="ARBA00022452"/>
    </source>
</evidence>
<evidence type="ECO:0000256" key="2">
    <source>
        <dbReference type="ARBA" id="ARBA00022448"/>
    </source>
</evidence>
<dbReference type="PROSITE" id="PS52016">
    <property type="entry name" value="TONB_DEPENDENT_REC_3"/>
    <property type="match status" value="1"/>
</dbReference>
<dbReference type="Gene3D" id="2.40.170.20">
    <property type="entry name" value="TonB-dependent receptor, beta-barrel domain"/>
    <property type="match status" value="1"/>
</dbReference>
<dbReference type="EMBL" id="JAKWBL010000004">
    <property type="protein sequence ID" value="MCH5599726.1"/>
    <property type="molecule type" value="Genomic_DNA"/>
</dbReference>
<feature type="domain" description="TonB-dependent receptor-like beta-barrel" evidence="9">
    <location>
        <begin position="56"/>
        <end position="453"/>
    </location>
</feature>
<evidence type="ECO:0000256" key="7">
    <source>
        <dbReference type="ARBA" id="ARBA00023237"/>
    </source>
</evidence>
<dbReference type="InterPro" id="IPR023996">
    <property type="entry name" value="TonB-dep_OMP_SusC/RagA"/>
</dbReference>
<proteinExistence type="inferred from homology"/>